<gene>
    <name evidence="2" type="ORF">W97_07607</name>
</gene>
<reference evidence="3" key="1">
    <citation type="submission" date="2012-06" db="EMBL/GenBank/DDBJ databases">
        <title>The genome sequence of Coniosporium apollinis CBS 100218.</title>
        <authorList>
            <consortium name="The Broad Institute Genome Sequencing Platform"/>
            <person name="Cuomo C."/>
            <person name="Gorbushina A."/>
            <person name="Noack S."/>
            <person name="Walker B."/>
            <person name="Young S.K."/>
            <person name="Zeng Q."/>
            <person name="Gargeya S."/>
            <person name="Fitzgerald M."/>
            <person name="Haas B."/>
            <person name="Abouelleil A."/>
            <person name="Alvarado L."/>
            <person name="Arachchi H.M."/>
            <person name="Berlin A.M."/>
            <person name="Chapman S.B."/>
            <person name="Goldberg J."/>
            <person name="Griggs A."/>
            <person name="Gujja S."/>
            <person name="Hansen M."/>
            <person name="Howarth C."/>
            <person name="Imamovic A."/>
            <person name="Larimer J."/>
            <person name="McCowan C."/>
            <person name="Montmayeur A."/>
            <person name="Murphy C."/>
            <person name="Neiman D."/>
            <person name="Pearson M."/>
            <person name="Priest M."/>
            <person name="Roberts A."/>
            <person name="Saif S."/>
            <person name="Shea T."/>
            <person name="Sisk P."/>
            <person name="Sykes S."/>
            <person name="Wortman J."/>
            <person name="Nusbaum C."/>
            <person name="Birren B."/>
        </authorList>
    </citation>
    <scope>NUCLEOTIDE SEQUENCE [LARGE SCALE GENOMIC DNA]</scope>
    <source>
        <strain evidence="3">CBS 100218</strain>
    </source>
</reference>
<protein>
    <submittedName>
        <fullName evidence="2">Uncharacterized protein</fullName>
    </submittedName>
</protein>
<accession>R7Z2U6</accession>
<proteinExistence type="predicted"/>
<dbReference type="Proteomes" id="UP000016924">
    <property type="component" value="Unassembled WGS sequence"/>
</dbReference>
<feature type="compositionally biased region" description="Polar residues" evidence="1">
    <location>
        <begin position="1"/>
        <end position="12"/>
    </location>
</feature>
<sequence>MRSALNSAQSLAESRKKAATGAGMKEFSRPGEASIFQMLQAKPHIQLVSDFTQTVTVLAQTFVADREIVHECLLASSRMCTPRYVGIAWK</sequence>
<dbReference type="HOGENOM" id="CLU_2440757_0_0_1"/>
<dbReference type="EMBL" id="JH767595">
    <property type="protein sequence ID" value="EON68349.1"/>
    <property type="molecule type" value="Genomic_DNA"/>
</dbReference>
<dbReference type="GeneID" id="19904918"/>
<evidence type="ECO:0000313" key="2">
    <source>
        <dbReference type="EMBL" id="EON68349.1"/>
    </source>
</evidence>
<dbReference type="AlphaFoldDB" id="R7Z2U6"/>
<keyword evidence="3" id="KW-1185">Reference proteome</keyword>
<organism evidence="2 3">
    <name type="scientific">Coniosporium apollinis (strain CBS 100218)</name>
    <name type="common">Rock-inhabiting black yeast</name>
    <dbReference type="NCBI Taxonomy" id="1168221"/>
    <lineage>
        <taxon>Eukaryota</taxon>
        <taxon>Fungi</taxon>
        <taxon>Dikarya</taxon>
        <taxon>Ascomycota</taxon>
        <taxon>Pezizomycotina</taxon>
        <taxon>Dothideomycetes</taxon>
        <taxon>Dothideomycetes incertae sedis</taxon>
        <taxon>Coniosporium</taxon>
    </lineage>
</organism>
<name>R7Z2U6_CONA1</name>
<dbReference type="RefSeq" id="XP_007783666.1">
    <property type="nucleotide sequence ID" value="XM_007785476.1"/>
</dbReference>
<evidence type="ECO:0000256" key="1">
    <source>
        <dbReference type="SAM" id="MobiDB-lite"/>
    </source>
</evidence>
<feature type="region of interest" description="Disordered" evidence="1">
    <location>
        <begin position="1"/>
        <end position="25"/>
    </location>
</feature>
<evidence type="ECO:0000313" key="3">
    <source>
        <dbReference type="Proteomes" id="UP000016924"/>
    </source>
</evidence>